<dbReference type="PANTHER" id="PTHR47926">
    <property type="entry name" value="PENTATRICOPEPTIDE REPEAT-CONTAINING PROTEIN"/>
    <property type="match status" value="1"/>
</dbReference>
<dbReference type="InterPro" id="IPR046960">
    <property type="entry name" value="PPR_At4g14850-like_plant"/>
</dbReference>
<accession>A0A804I4M4</accession>
<dbReference type="FunFam" id="1.25.40.10:FF:000073">
    <property type="entry name" value="Pentatricopeptide repeat-containing protein chloroplastic"/>
    <property type="match status" value="1"/>
</dbReference>
<dbReference type="SUPFAM" id="SSF48452">
    <property type="entry name" value="TPR-like"/>
    <property type="match status" value="1"/>
</dbReference>
<dbReference type="OMA" id="WNGLMAA"/>
<feature type="repeat" description="PPR" evidence="2">
    <location>
        <begin position="624"/>
        <end position="658"/>
    </location>
</feature>
<dbReference type="Gene3D" id="1.25.40.10">
    <property type="entry name" value="Tetratricopeptide repeat domain"/>
    <property type="match status" value="6"/>
</dbReference>
<dbReference type="PANTHER" id="PTHR47926:SF452">
    <property type="entry name" value="PENTATRICOPEPTIDE REPEAT-CONTAINING PROTEIN"/>
    <property type="match status" value="1"/>
</dbReference>
<evidence type="ECO:0000313" key="3">
    <source>
        <dbReference type="EMBL" id="CAG1862554.1"/>
    </source>
</evidence>
<evidence type="ECO:0000256" key="1">
    <source>
        <dbReference type="ARBA" id="ARBA00022737"/>
    </source>
</evidence>
<reference evidence="4" key="2">
    <citation type="submission" date="2021-05" db="UniProtKB">
        <authorList>
            <consortium name="EnsemblPlants"/>
        </authorList>
    </citation>
    <scope>IDENTIFICATION</scope>
    <source>
        <strain evidence="4">subsp. malaccensis</strain>
    </source>
</reference>
<dbReference type="InParanoid" id="A0A804I4M4"/>
<dbReference type="Pfam" id="PF20431">
    <property type="entry name" value="E_motif"/>
    <property type="match status" value="1"/>
</dbReference>
<dbReference type="OrthoDB" id="185373at2759"/>
<dbReference type="Pfam" id="PF13041">
    <property type="entry name" value="PPR_2"/>
    <property type="match status" value="4"/>
</dbReference>
<dbReference type="PROSITE" id="PS51375">
    <property type="entry name" value="PPR"/>
    <property type="match status" value="6"/>
</dbReference>
<dbReference type="InterPro" id="IPR046848">
    <property type="entry name" value="E_motif"/>
</dbReference>
<keyword evidence="5" id="KW-1185">Reference proteome</keyword>
<proteinExistence type="predicted"/>
<dbReference type="AlphaFoldDB" id="A0A804I4M4"/>
<dbReference type="FunFam" id="1.25.40.10:FF:000158">
    <property type="entry name" value="pentatricopeptide repeat-containing protein At2g33680"/>
    <property type="match status" value="1"/>
</dbReference>
<feature type="repeat" description="PPR" evidence="2">
    <location>
        <begin position="283"/>
        <end position="317"/>
    </location>
</feature>
<organism evidence="4 5">
    <name type="scientific">Musa acuminata subsp. malaccensis</name>
    <name type="common">Wild banana</name>
    <name type="synonym">Musa malaccensis</name>
    <dbReference type="NCBI Taxonomy" id="214687"/>
    <lineage>
        <taxon>Eukaryota</taxon>
        <taxon>Viridiplantae</taxon>
        <taxon>Streptophyta</taxon>
        <taxon>Embryophyta</taxon>
        <taxon>Tracheophyta</taxon>
        <taxon>Spermatophyta</taxon>
        <taxon>Magnoliopsida</taxon>
        <taxon>Liliopsida</taxon>
        <taxon>Zingiberales</taxon>
        <taxon>Musaceae</taxon>
        <taxon>Musa</taxon>
    </lineage>
</organism>
<dbReference type="NCBIfam" id="TIGR00756">
    <property type="entry name" value="PPR"/>
    <property type="match status" value="4"/>
</dbReference>
<protein>
    <submittedName>
        <fullName evidence="3">(wild Malaysian banana) hypothetical protein</fullName>
    </submittedName>
</protein>
<feature type="repeat" description="PPR" evidence="2">
    <location>
        <begin position="384"/>
        <end position="418"/>
    </location>
</feature>
<evidence type="ECO:0000313" key="5">
    <source>
        <dbReference type="Proteomes" id="UP000012960"/>
    </source>
</evidence>
<dbReference type="Pfam" id="PF01535">
    <property type="entry name" value="PPR"/>
    <property type="match status" value="4"/>
</dbReference>
<feature type="repeat" description="PPR" evidence="2">
    <location>
        <begin position="485"/>
        <end position="519"/>
    </location>
</feature>
<feature type="repeat" description="PPR" evidence="2">
    <location>
        <begin position="217"/>
        <end position="251"/>
    </location>
</feature>
<dbReference type="InterPro" id="IPR002885">
    <property type="entry name" value="PPR_rpt"/>
</dbReference>
<gene>
    <name evidence="3" type="ORF">GSMUA_74480.1</name>
</gene>
<keyword evidence="1" id="KW-0677">Repeat</keyword>
<dbReference type="Proteomes" id="UP000012960">
    <property type="component" value="Unplaced"/>
</dbReference>
<evidence type="ECO:0000313" key="4">
    <source>
        <dbReference type="EnsemblPlants" id="Ma02_p19700.1"/>
    </source>
</evidence>
<dbReference type="Gramene" id="Ma02_t19700.1">
    <property type="protein sequence ID" value="Ma02_p19700.1"/>
    <property type="gene ID" value="Ma02_g19700"/>
</dbReference>
<dbReference type="FunFam" id="1.25.40.10:FF:000031">
    <property type="entry name" value="Pentatricopeptide repeat-containing protein mitochondrial"/>
    <property type="match status" value="1"/>
</dbReference>
<dbReference type="GO" id="GO:0003723">
    <property type="term" value="F:RNA binding"/>
    <property type="evidence" value="ECO:0007669"/>
    <property type="project" value="InterPro"/>
</dbReference>
<dbReference type="EMBL" id="HG996467">
    <property type="protein sequence ID" value="CAG1862554.1"/>
    <property type="molecule type" value="Genomic_DNA"/>
</dbReference>
<name>A0A804I4M4_MUSAM</name>
<dbReference type="GO" id="GO:0099402">
    <property type="term" value="P:plant organ development"/>
    <property type="evidence" value="ECO:0007669"/>
    <property type="project" value="UniProtKB-ARBA"/>
</dbReference>
<reference evidence="3" key="1">
    <citation type="submission" date="2021-03" db="EMBL/GenBank/DDBJ databases">
        <authorList>
            <consortium name="Genoscope - CEA"/>
            <person name="William W."/>
        </authorList>
    </citation>
    <scope>NUCLEOTIDE SEQUENCE</scope>
    <source>
        <strain evidence="3">Doubled-haploid Pahang</strain>
    </source>
</reference>
<dbReference type="InterPro" id="IPR011990">
    <property type="entry name" value="TPR-like_helical_dom_sf"/>
</dbReference>
<evidence type="ECO:0000256" key="2">
    <source>
        <dbReference type="PROSITE-ProRule" id="PRU00708"/>
    </source>
</evidence>
<dbReference type="EnsemblPlants" id="Ma02_t19700.1">
    <property type="protein sequence ID" value="Ma02_p19700.1"/>
    <property type="gene ID" value="Ma02_g19700"/>
</dbReference>
<dbReference type="FunFam" id="1.25.40.10:FF:000682">
    <property type="entry name" value="Pentatricopeptide repeat-containing protein At3g16610"/>
    <property type="match status" value="1"/>
</dbReference>
<sequence>MVVQKLSAVLKALSRSNTAAATATTNAQSLASGKLVHAKSVSLGLQSNSLLCRALVGFYLSFHLLHPALKVLESNTSDDVSPWNALLSVCSKRQLHAQALCLFQKLLLLSPRLKPNAFTYPSAIKACAGLGAARNGEVFHAGLMKSGFAADVVISSSLVYMYAKCDRFSSAIQLFDEMTHKDAACWNTVMSCYYQSGQASKALELFEEMNRCGFEPDCVTYTTAFSACGRLQDLERGRKMHEMLNESGFELDAFISSAIVDMYAKCGCLESARDVFERIPSKSVVSWNSIIGGYSSAGDSHSSLILFRRMTKEGFKPTSTTISCLLMACSRSSNSRHGKFIHGYIVRNCMEADIFVVSSLVDFYFKCGIARHAESVFEKMPKSNVVSWNVMISGYVTVGCFFKALELFHDMRVYGVSPDAITFISVLSACAQLAALEQGREIHKQISNHGLECNEKVMCTLVDMYAKCGAISEAREVFDRLATKDILSWTSMIMAYGSHGQASEAFKLFHELQKVKAKLDHVTFLAVLVACSHGGLVDEGRLYFDQMTNEYGIKPHIEHYSCLIDLLGRSGRLNEAYSVLKKSTPEIRADAGLLGSLFSACSLHRNLELGEEVAKLLVEVDPDDHSTYVTLANMYASVGRWDDVRKVRATVKERGLKKNPGCSWIEIEKRIHQFFVKDDSHPQAELIHEWLGYLSLHMKREKSDSLMSMTATVD</sequence>
<feature type="repeat" description="PPR" evidence="2">
    <location>
        <begin position="182"/>
        <end position="216"/>
    </location>
</feature>
<dbReference type="GO" id="GO:0009451">
    <property type="term" value="P:RNA modification"/>
    <property type="evidence" value="ECO:0007669"/>
    <property type="project" value="InterPro"/>
</dbReference>